<dbReference type="RefSeq" id="WP_200901259.1">
    <property type="nucleotide sequence ID" value="NZ_HF570958.1"/>
</dbReference>
<evidence type="ECO:0000313" key="3">
    <source>
        <dbReference type="Proteomes" id="UP000035721"/>
    </source>
</evidence>
<protein>
    <submittedName>
        <fullName evidence="2">Uncharacterized protein</fullName>
    </submittedName>
</protein>
<organism evidence="2 3">
    <name type="scientific">Nostocoides japonicum T1-X7</name>
    <dbReference type="NCBI Taxonomy" id="1194083"/>
    <lineage>
        <taxon>Bacteria</taxon>
        <taxon>Bacillati</taxon>
        <taxon>Actinomycetota</taxon>
        <taxon>Actinomycetes</taxon>
        <taxon>Micrococcales</taxon>
        <taxon>Intrasporangiaceae</taxon>
        <taxon>Nostocoides</taxon>
    </lineage>
</organism>
<comment type="caution">
    <text evidence="2">The sequence shown here is derived from an EMBL/GenBank/DDBJ whole genome shotgun (WGS) entry which is preliminary data.</text>
</comment>
<evidence type="ECO:0000313" key="2">
    <source>
        <dbReference type="EMBL" id="CCH78209.1"/>
    </source>
</evidence>
<dbReference type="Proteomes" id="UP000035721">
    <property type="component" value="Unassembled WGS sequence"/>
</dbReference>
<proteinExistence type="predicted"/>
<dbReference type="EMBL" id="CAJB01000182">
    <property type="protein sequence ID" value="CCH78209.1"/>
    <property type="molecule type" value="Genomic_DNA"/>
</dbReference>
<gene>
    <name evidence="2" type="ORF">BN12_2620024</name>
</gene>
<sequence>MNRRTLLPLGDSRHEPYNAPRGTCPSCGSGEVVHLIIGMPIGQDVMDGDPDWVHWVGCMHPGFDRECYACGATWNSRAVESPRPIRLLSEVGVSFALLPVPNLVTDDEPYTHLVDVELLTHDRLVRYLARTLSRDTLVRLSEAWTQAAHDTYPEVTIPAIQDDGAGLAVLITESTPDLVTLEISIETDLSGDAPGQDGVVFDVPRSALTDAAHAVEGWLG</sequence>
<evidence type="ECO:0000256" key="1">
    <source>
        <dbReference type="SAM" id="MobiDB-lite"/>
    </source>
</evidence>
<feature type="region of interest" description="Disordered" evidence="1">
    <location>
        <begin position="1"/>
        <end position="21"/>
    </location>
</feature>
<accession>A0A077M1W6</accession>
<keyword evidence="3" id="KW-1185">Reference proteome</keyword>
<reference evidence="2 3" key="1">
    <citation type="journal article" date="2013" name="ISME J.">
        <title>A metabolic model for members of the genus Tetrasphaera involved in enhanced biological phosphorus removal.</title>
        <authorList>
            <person name="Kristiansen R."/>
            <person name="Nguyen H.T.T."/>
            <person name="Saunders A.M."/>
            <person name="Nielsen J.L."/>
            <person name="Wimmer R."/>
            <person name="Le V.Q."/>
            <person name="McIlroy S.J."/>
            <person name="Petrovski S."/>
            <person name="Seviour R.J."/>
            <person name="Calteau A."/>
            <person name="Nielsen K.L."/>
            <person name="Nielsen P.H."/>
        </authorList>
    </citation>
    <scope>NUCLEOTIDE SEQUENCE [LARGE SCALE GENOMIC DNA]</scope>
    <source>
        <strain evidence="2 3">T1-X7</strain>
    </source>
</reference>
<dbReference type="STRING" id="1194083.BN12_2620024"/>
<name>A0A077M1W6_9MICO</name>
<dbReference type="AlphaFoldDB" id="A0A077M1W6"/>